<feature type="domain" description="EF-hand" evidence="8">
    <location>
        <begin position="625"/>
        <end position="660"/>
    </location>
</feature>
<dbReference type="GO" id="GO:0005509">
    <property type="term" value="F:calcium ion binding"/>
    <property type="evidence" value="ECO:0007669"/>
    <property type="project" value="InterPro"/>
</dbReference>
<dbReference type="PROSITE" id="PS00018">
    <property type="entry name" value="EF_HAND_1"/>
    <property type="match status" value="1"/>
</dbReference>
<keyword evidence="2 7" id="KW-0812">Transmembrane</keyword>
<proteinExistence type="predicted"/>
<feature type="transmembrane region" description="Helical" evidence="7">
    <location>
        <begin position="209"/>
        <end position="228"/>
    </location>
</feature>
<accession>A0AAN7DKQ6</accession>
<gene>
    <name evidence="9" type="primary">PXA2</name>
    <name evidence="9" type="ORF">ATC70_011422</name>
</gene>
<keyword evidence="9" id="KW-0067">ATP-binding</keyword>
<dbReference type="InterPro" id="IPR018247">
    <property type="entry name" value="EF_Hand_1_Ca_BS"/>
</dbReference>
<feature type="transmembrane region" description="Helical" evidence="7">
    <location>
        <begin position="678"/>
        <end position="700"/>
    </location>
</feature>
<dbReference type="Proteomes" id="UP001304243">
    <property type="component" value="Unassembled WGS sequence"/>
</dbReference>
<feature type="region of interest" description="Disordered" evidence="6">
    <location>
        <begin position="363"/>
        <end position="464"/>
    </location>
</feature>
<organism evidence="9 10">
    <name type="scientific">Mucor velutinosus</name>
    <dbReference type="NCBI Taxonomy" id="708070"/>
    <lineage>
        <taxon>Eukaryota</taxon>
        <taxon>Fungi</taxon>
        <taxon>Fungi incertae sedis</taxon>
        <taxon>Mucoromycota</taxon>
        <taxon>Mucoromycotina</taxon>
        <taxon>Mucoromycetes</taxon>
        <taxon>Mucorales</taxon>
        <taxon>Mucorineae</taxon>
        <taxon>Mucoraceae</taxon>
        <taxon>Mucor</taxon>
    </lineage>
</organism>
<feature type="compositionally biased region" description="Low complexity" evidence="6">
    <location>
        <begin position="944"/>
        <end position="960"/>
    </location>
</feature>
<keyword evidence="9" id="KW-0547">Nucleotide-binding</keyword>
<dbReference type="PROSITE" id="PS50222">
    <property type="entry name" value="EF_HAND_2"/>
    <property type="match status" value="1"/>
</dbReference>
<evidence type="ECO:0000256" key="6">
    <source>
        <dbReference type="SAM" id="MobiDB-lite"/>
    </source>
</evidence>
<feature type="region of interest" description="Disordered" evidence="6">
    <location>
        <begin position="893"/>
        <end position="960"/>
    </location>
</feature>
<dbReference type="InterPro" id="IPR011992">
    <property type="entry name" value="EF-hand-dom_pair"/>
</dbReference>
<dbReference type="GO" id="GO:0005524">
    <property type="term" value="F:ATP binding"/>
    <property type="evidence" value="ECO:0007669"/>
    <property type="project" value="UniProtKB-KW"/>
</dbReference>
<evidence type="ECO:0000256" key="5">
    <source>
        <dbReference type="ARBA" id="ARBA00023136"/>
    </source>
</evidence>
<keyword evidence="5 7" id="KW-0472">Membrane</keyword>
<dbReference type="PANTHER" id="PTHR31323:SF1">
    <property type="entry name" value="MECHANOSENSITIVE ION CHANNEL PROTEIN"/>
    <property type="match status" value="1"/>
</dbReference>
<dbReference type="InterPro" id="IPR010920">
    <property type="entry name" value="LSM_dom_sf"/>
</dbReference>
<feature type="compositionally biased region" description="Basic and acidic residues" evidence="6">
    <location>
        <begin position="135"/>
        <end position="144"/>
    </location>
</feature>
<evidence type="ECO:0000256" key="1">
    <source>
        <dbReference type="ARBA" id="ARBA00004370"/>
    </source>
</evidence>
<evidence type="ECO:0000256" key="7">
    <source>
        <dbReference type="SAM" id="Phobius"/>
    </source>
</evidence>
<evidence type="ECO:0000256" key="2">
    <source>
        <dbReference type="ARBA" id="ARBA00022692"/>
    </source>
</evidence>
<evidence type="ECO:0000259" key="8">
    <source>
        <dbReference type="PROSITE" id="PS50222"/>
    </source>
</evidence>
<feature type="compositionally biased region" description="Polar residues" evidence="6">
    <location>
        <begin position="33"/>
        <end position="61"/>
    </location>
</feature>
<dbReference type="SUPFAM" id="SSF47473">
    <property type="entry name" value="EF-hand"/>
    <property type="match status" value="1"/>
</dbReference>
<dbReference type="SUPFAM" id="SSF50182">
    <property type="entry name" value="Sm-like ribonucleoproteins"/>
    <property type="match status" value="1"/>
</dbReference>
<name>A0AAN7DKQ6_9FUNG</name>
<feature type="region of interest" description="Disordered" evidence="6">
    <location>
        <begin position="122"/>
        <end position="144"/>
    </location>
</feature>
<feature type="transmembrane region" description="Helical" evidence="7">
    <location>
        <begin position="166"/>
        <end position="189"/>
    </location>
</feature>
<feature type="region of interest" description="Disordered" evidence="6">
    <location>
        <begin position="500"/>
        <end position="524"/>
    </location>
</feature>
<sequence>MYETKVQDEAHLGQDEAKPTDRIEDPHSRHDNNAANDTTAPSQDEPSTAQNSPEPTHQAQRPLNARAHPSSMSVVSTDDDEFHDDRLLIDDGIPSNVPLEALAGPALILPSNDIDGRTLNEEFDWTGREDDDDDMDKKDEDEGKKKRGALAQNSVIICLNENSSHIAWTCILLFGCILIAIDVAIFVSYRDRVSGTSYGLQLWFTWLCFMWWIGFMSQILVELVPWAIKKAVGYLRPQSTEVLRMRLSYYMALRVYIKLFAISAWAWGSWAFIKAHVQLPLISSTPEEGNKYESEPTYVGVFYSIWECFFFATLFLFIEKFILQLIVTSFHKKAYGDRIKENDKALRILDRLKKMKRKNPQEFLMKRIRRKNKTPSGTNTNTPSRSHSMDESTSNDHYFSAKHNPQQQQQGKSIIANQQQYTDGKSTVRFPTQNMDTLIAIPPLEDRGNSRSDDEKHDFTEKEEHVAAPDVINKSSSGYDDIPPTHPKKKGFINKFTHKMKKNHQGGPPVSQPETPSGDEGAVCPPPPHSLSRENTWFSRNSQDEKSFFGATRDFGLSTTAIPGKLLKGGYNKFVSQNNNLKAGHQAGNSTQQAKYLAKKIYTNIVGPDSHRDTIVEADLYPFFRTTKEATFAFGLFDTDGNGDISKRELRSGCIRIYRERKNLTRSMRDLSQATGKLDIILMIVFVIIWAIIVCAAFGVDVGTDLMPLWSAFVAASFVFGTSAKDAFEAIIFVFVTHPFDSGDRVFIQGENWVVHNVGLLVTTFLKWDGSIVYAKNSVLTTQYIINVRRSGRTGETVELQISFATPSWKIRKITDHMIEWCNKYPKLYSTNSASTNITGFQNQNVINLSFYFEHTQNWQDAGGRWLRHNNFMMELKEECERLEITYTLPPQPFVEGNRQNDASPEAYNMGDKAGYGLDGMQRRRPWNDDDDDGYKNAPIGSESNAHSGNNDSSNDSGATAGAASAMMFAASM</sequence>
<feature type="transmembrane region" description="Helical" evidence="7">
    <location>
        <begin position="249"/>
        <end position="273"/>
    </location>
</feature>
<dbReference type="InterPro" id="IPR023408">
    <property type="entry name" value="MscS_beta-dom_sf"/>
</dbReference>
<feature type="compositionally biased region" description="Basic and acidic residues" evidence="6">
    <location>
        <begin position="444"/>
        <end position="464"/>
    </location>
</feature>
<evidence type="ECO:0000256" key="3">
    <source>
        <dbReference type="ARBA" id="ARBA00022837"/>
    </source>
</evidence>
<dbReference type="Gene3D" id="2.30.30.60">
    <property type="match status" value="1"/>
</dbReference>
<reference evidence="9 10" key="1">
    <citation type="submission" date="2022-11" db="EMBL/GenBank/DDBJ databases">
        <title>Mucor velutinosus strain NIH1002 WGS.</title>
        <authorList>
            <person name="Subramanian P."/>
            <person name="Mullikin J.C."/>
            <person name="Segre J.A."/>
            <person name="Zelazny A.M."/>
        </authorList>
    </citation>
    <scope>NUCLEOTIDE SEQUENCE [LARGE SCALE GENOMIC DNA]</scope>
    <source>
        <strain evidence="9 10">NIH1002</strain>
    </source>
</reference>
<keyword evidence="4 7" id="KW-1133">Transmembrane helix</keyword>
<dbReference type="InterPro" id="IPR058650">
    <property type="entry name" value="Msy1/2-like"/>
</dbReference>
<evidence type="ECO:0000313" key="10">
    <source>
        <dbReference type="Proteomes" id="UP001304243"/>
    </source>
</evidence>
<dbReference type="GO" id="GO:0016020">
    <property type="term" value="C:membrane"/>
    <property type="evidence" value="ECO:0007669"/>
    <property type="project" value="UniProtKB-SubCell"/>
</dbReference>
<comment type="caution">
    <text evidence="9">The sequence shown here is derived from an EMBL/GenBank/DDBJ whole genome shotgun (WGS) entry which is preliminary data.</text>
</comment>
<dbReference type="Pfam" id="PF25886">
    <property type="entry name" value="Msy1"/>
    <property type="match status" value="1"/>
</dbReference>
<feature type="compositionally biased region" description="Polar residues" evidence="6">
    <location>
        <begin position="374"/>
        <end position="436"/>
    </location>
</feature>
<feature type="transmembrane region" description="Helical" evidence="7">
    <location>
        <begin position="301"/>
        <end position="323"/>
    </location>
</feature>
<comment type="subcellular location">
    <subcellularLocation>
        <location evidence="1">Membrane</location>
    </subcellularLocation>
</comment>
<dbReference type="GO" id="GO:0006874">
    <property type="term" value="P:intracellular calcium ion homeostasis"/>
    <property type="evidence" value="ECO:0007669"/>
    <property type="project" value="TreeGrafter"/>
</dbReference>
<dbReference type="InterPro" id="IPR002048">
    <property type="entry name" value="EF_hand_dom"/>
</dbReference>
<dbReference type="RefSeq" id="XP_064683116.1">
    <property type="nucleotide sequence ID" value="XM_064830614.1"/>
</dbReference>
<feature type="compositionally biased region" description="Basic and acidic residues" evidence="6">
    <location>
        <begin position="1"/>
        <end position="32"/>
    </location>
</feature>
<keyword evidence="3" id="KW-0106">Calcium</keyword>
<dbReference type="Pfam" id="PF00924">
    <property type="entry name" value="MS_channel_2nd"/>
    <property type="match status" value="1"/>
</dbReference>
<feature type="region of interest" description="Disordered" evidence="6">
    <location>
        <begin position="1"/>
        <end position="78"/>
    </location>
</feature>
<dbReference type="InterPro" id="IPR006685">
    <property type="entry name" value="MscS_channel_2nd"/>
</dbReference>
<dbReference type="EMBL" id="JASEJX010000014">
    <property type="protein sequence ID" value="KAK4516450.1"/>
    <property type="molecule type" value="Genomic_DNA"/>
</dbReference>
<keyword evidence="10" id="KW-1185">Reference proteome</keyword>
<dbReference type="GO" id="GO:0005262">
    <property type="term" value="F:calcium channel activity"/>
    <property type="evidence" value="ECO:0007669"/>
    <property type="project" value="TreeGrafter"/>
</dbReference>
<dbReference type="PANTHER" id="PTHR31323">
    <property type="entry name" value="MECHANOSENSITIVE ION CHANNEL PROTEIN MSY2"/>
    <property type="match status" value="1"/>
</dbReference>
<dbReference type="AlphaFoldDB" id="A0AAN7DKQ6"/>
<evidence type="ECO:0000313" key="9">
    <source>
        <dbReference type="EMBL" id="KAK4516450.1"/>
    </source>
</evidence>
<protein>
    <submittedName>
        <fullName evidence="9">ATP-binding cassette long-chain fatty acid transporter pxa2</fullName>
    </submittedName>
</protein>
<evidence type="ECO:0000256" key="4">
    <source>
        <dbReference type="ARBA" id="ARBA00022989"/>
    </source>
</evidence>
<dbReference type="GeneID" id="89955108"/>